<accession>A0A2S9QB52</accession>
<comment type="similarity">
    <text evidence="1">Belongs to the Gfa family.</text>
</comment>
<organism evidence="6 7">
    <name type="scientific">Labrys okinawensis</name>
    <dbReference type="NCBI Taxonomy" id="346911"/>
    <lineage>
        <taxon>Bacteria</taxon>
        <taxon>Pseudomonadati</taxon>
        <taxon>Pseudomonadota</taxon>
        <taxon>Alphaproteobacteria</taxon>
        <taxon>Hyphomicrobiales</taxon>
        <taxon>Xanthobacteraceae</taxon>
        <taxon>Labrys</taxon>
    </lineage>
</organism>
<gene>
    <name evidence="6" type="ORF">C5L14_14685</name>
</gene>
<dbReference type="EMBL" id="PUEJ01000005">
    <property type="protein sequence ID" value="PRH86576.1"/>
    <property type="molecule type" value="Genomic_DNA"/>
</dbReference>
<dbReference type="RefSeq" id="WP_105862806.1">
    <property type="nucleotide sequence ID" value="NZ_PUEJ01000005.1"/>
</dbReference>
<dbReference type="PROSITE" id="PS51891">
    <property type="entry name" value="CENP_V_GFA"/>
    <property type="match status" value="1"/>
</dbReference>
<evidence type="ECO:0000256" key="1">
    <source>
        <dbReference type="ARBA" id="ARBA00005495"/>
    </source>
</evidence>
<dbReference type="Proteomes" id="UP000237682">
    <property type="component" value="Unassembled WGS sequence"/>
</dbReference>
<dbReference type="GO" id="GO:0046872">
    <property type="term" value="F:metal ion binding"/>
    <property type="evidence" value="ECO:0007669"/>
    <property type="project" value="UniProtKB-KW"/>
</dbReference>
<dbReference type="GO" id="GO:0016846">
    <property type="term" value="F:carbon-sulfur lyase activity"/>
    <property type="evidence" value="ECO:0007669"/>
    <property type="project" value="InterPro"/>
</dbReference>
<keyword evidence="7" id="KW-1185">Reference proteome</keyword>
<keyword evidence="2" id="KW-0479">Metal-binding</keyword>
<name>A0A2S9QB52_9HYPH</name>
<reference evidence="6 7" key="1">
    <citation type="submission" date="2018-02" db="EMBL/GenBank/DDBJ databases">
        <title>Whole genome sequencing of endophytic bacterium.</title>
        <authorList>
            <person name="Eedara R."/>
            <person name="Podile A.R."/>
        </authorList>
    </citation>
    <scope>NUCLEOTIDE SEQUENCE [LARGE SCALE GENOMIC DNA]</scope>
    <source>
        <strain evidence="6 7">RP1T</strain>
    </source>
</reference>
<evidence type="ECO:0000256" key="3">
    <source>
        <dbReference type="ARBA" id="ARBA00022833"/>
    </source>
</evidence>
<dbReference type="Pfam" id="PF04828">
    <property type="entry name" value="GFA"/>
    <property type="match status" value="1"/>
</dbReference>
<evidence type="ECO:0000256" key="4">
    <source>
        <dbReference type="ARBA" id="ARBA00023239"/>
    </source>
</evidence>
<dbReference type="AlphaFoldDB" id="A0A2S9QB52"/>
<evidence type="ECO:0000259" key="5">
    <source>
        <dbReference type="PROSITE" id="PS51891"/>
    </source>
</evidence>
<dbReference type="Gene3D" id="3.90.1590.10">
    <property type="entry name" value="glutathione-dependent formaldehyde- activating enzyme (gfa)"/>
    <property type="match status" value="1"/>
</dbReference>
<dbReference type="InterPro" id="IPR006913">
    <property type="entry name" value="CENP-V/GFA"/>
</dbReference>
<proteinExistence type="inferred from homology"/>
<dbReference type="SUPFAM" id="SSF51316">
    <property type="entry name" value="Mss4-like"/>
    <property type="match status" value="1"/>
</dbReference>
<protein>
    <submittedName>
        <fullName evidence="6">Aldehyde-activating protein</fullName>
    </submittedName>
</protein>
<feature type="domain" description="CENP-V/GFA" evidence="5">
    <location>
        <begin position="5"/>
        <end position="115"/>
    </location>
</feature>
<evidence type="ECO:0000256" key="2">
    <source>
        <dbReference type="ARBA" id="ARBA00022723"/>
    </source>
</evidence>
<evidence type="ECO:0000313" key="6">
    <source>
        <dbReference type="EMBL" id="PRH86576.1"/>
    </source>
</evidence>
<dbReference type="PANTHER" id="PTHR33337">
    <property type="entry name" value="GFA DOMAIN-CONTAINING PROTEIN"/>
    <property type="match status" value="1"/>
</dbReference>
<comment type="caution">
    <text evidence="6">The sequence shown here is derived from an EMBL/GenBank/DDBJ whole genome shotgun (WGS) entry which is preliminary data.</text>
</comment>
<keyword evidence="4" id="KW-0456">Lyase</keyword>
<dbReference type="PANTHER" id="PTHR33337:SF40">
    <property type="entry name" value="CENP-V_GFA DOMAIN-CONTAINING PROTEIN-RELATED"/>
    <property type="match status" value="1"/>
</dbReference>
<dbReference type="OrthoDB" id="9807246at2"/>
<evidence type="ECO:0000313" key="7">
    <source>
        <dbReference type="Proteomes" id="UP000237682"/>
    </source>
</evidence>
<keyword evidence="3" id="KW-0862">Zinc</keyword>
<dbReference type="InterPro" id="IPR011057">
    <property type="entry name" value="Mss4-like_sf"/>
</dbReference>
<sequence>MAKKHTARCACGAVAFEFDTDPTFVAVCHCLDCKKASGGEAATWFGVPTSDFTLTGGEGKIKAVTYIADSGNKLDRNFCTECGARLFTSNLESFPGLTFVQLGSLEKPAGIEPKLEMFVKRRLPWAKPLDVPQFQGMPS</sequence>